<evidence type="ECO:0000256" key="4">
    <source>
        <dbReference type="ARBA" id="ARBA00016377"/>
    </source>
</evidence>
<dbReference type="AlphaFoldDB" id="A0A212JPW2"/>
<dbReference type="InterPro" id="IPR000086">
    <property type="entry name" value="NUDIX_hydrolase_dom"/>
</dbReference>
<dbReference type="PROSITE" id="PS51462">
    <property type="entry name" value="NUDIX"/>
    <property type="match status" value="1"/>
</dbReference>
<comment type="similarity">
    <text evidence="3">Belongs to the Nudix hydrolase family. NudK subfamily.</text>
</comment>
<keyword evidence="5 8" id="KW-0378">Hydrolase</keyword>
<dbReference type="PANTHER" id="PTHR11839">
    <property type="entry name" value="UDP/ADP-SUGAR PYROPHOSPHATASE"/>
    <property type="match status" value="1"/>
</dbReference>
<name>A0A212JPW2_9PROT</name>
<evidence type="ECO:0000313" key="10">
    <source>
        <dbReference type="EMBL" id="SBW01452.1"/>
    </source>
</evidence>
<dbReference type="PRINTS" id="PR00502">
    <property type="entry name" value="NUDIXFAMILY"/>
</dbReference>
<dbReference type="InterPro" id="IPR020084">
    <property type="entry name" value="NUDIX_hydrolase_CS"/>
</dbReference>
<evidence type="ECO:0000256" key="5">
    <source>
        <dbReference type="ARBA" id="ARBA00022801"/>
    </source>
</evidence>
<comment type="catalytic activity">
    <reaction evidence="1">
        <text>GDP-alpha-D-mannose + H2O = alpha-D-mannose 1-phosphate + GMP + 2 H(+)</text>
        <dbReference type="Rhea" id="RHEA:27978"/>
        <dbReference type="ChEBI" id="CHEBI:15377"/>
        <dbReference type="ChEBI" id="CHEBI:15378"/>
        <dbReference type="ChEBI" id="CHEBI:57527"/>
        <dbReference type="ChEBI" id="CHEBI:58115"/>
        <dbReference type="ChEBI" id="CHEBI:58409"/>
    </reaction>
</comment>
<dbReference type="GO" id="GO:0016462">
    <property type="term" value="F:pyrophosphatase activity"/>
    <property type="evidence" value="ECO:0007669"/>
    <property type="project" value="UniProtKB-ARBA"/>
</dbReference>
<protein>
    <recommendedName>
        <fullName evidence="4">GDP-mannose pyrophosphatase</fullName>
    </recommendedName>
    <alternativeName>
        <fullName evidence="6">GDP-mannose hydrolase</fullName>
    </alternativeName>
    <alternativeName>
        <fullName evidence="7">GDPMK</fullName>
    </alternativeName>
</protein>
<feature type="domain" description="Nudix hydrolase" evidence="9">
    <location>
        <begin position="28"/>
        <end position="157"/>
    </location>
</feature>
<evidence type="ECO:0000256" key="2">
    <source>
        <dbReference type="ARBA" id="ARBA00001946"/>
    </source>
</evidence>
<evidence type="ECO:0000259" key="9">
    <source>
        <dbReference type="PROSITE" id="PS51462"/>
    </source>
</evidence>
<proteinExistence type="inferred from homology"/>
<organism evidence="10">
    <name type="scientific">uncultured Alphaproteobacteria bacterium</name>
    <dbReference type="NCBI Taxonomy" id="91750"/>
    <lineage>
        <taxon>Bacteria</taxon>
        <taxon>Pseudomonadati</taxon>
        <taxon>Pseudomonadota</taxon>
        <taxon>Alphaproteobacteria</taxon>
        <taxon>environmental samples</taxon>
    </lineage>
</organism>
<dbReference type="CDD" id="cd03424">
    <property type="entry name" value="NUDIX_ADPRase_Nudt5_UGPPase_Nudt14"/>
    <property type="match status" value="1"/>
</dbReference>
<dbReference type="PROSITE" id="PS00893">
    <property type="entry name" value="NUDIX_BOX"/>
    <property type="match status" value="1"/>
</dbReference>
<accession>A0A212JPW2</accession>
<dbReference type="EMBL" id="FLUO01000001">
    <property type="protein sequence ID" value="SBW01452.1"/>
    <property type="molecule type" value="Genomic_DNA"/>
</dbReference>
<dbReference type="InterPro" id="IPR020476">
    <property type="entry name" value="Nudix_hydrolase"/>
</dbReference>
<evidence type="ECO:0000256" key="3">
    <source>
        <dbReference type="ARBA" id="ARBA00007275"/>
    </source>
</evidence>
<dbReference type="GO" id="GO:0019693">
    <property type="term" value="P:ribose phosphate metabolic process"/>
    <property type="evidence" value="ECO:0007669"/>
    <property type="project" value="TreeGrafter"/>
</dbReference>
<reference evidence="10" key="1">
    <citation type="submission" date="2016-04" db="EMBL/GenBank/DDBJ databases">
        <authorList>
            <person name="Evans L.H."/>
            <person name="Alamgir A."/>
            <person name="Owens N."/>
            <person name="Weber N.D."/>
            <person name="Virtaneva K."/>
            <person name="Barbian K."/>
            <person name="Babar A."/>
            <person name="Rosenke K."/>
        </authorList>
    </citation>
    <scope>NUCLEOTIDE SEQUENCE</scope>
    <source>
        <strain evidence="10">86</strain>
    </source>
</reference>
<dbReference type="GO" id="GO:0005829">
    <property type="term" value="C:cytosol"/>
    <property type="evidence" value="ECO:0007669"/>
    <property type="project" value="TreeGrafter"/>
</dbReference>
<comment type="cofactor">
    <cofactor evidence="2">
        <name>Mg(2+)</name>
        <dbReference type="ChEBI" id="CHEBI:18420"/>
    </cofactor>
</comment>
<gene>
    <name evidence="10" type="ORF">KL86APRO_11433</name>
</gene>
<evidence type="ECO:0000256" key="8">
    <source>
        <dbReference type="RuleBase" id="RU003476"/>
    </source>
</evidence>
<dbReference type="GO" id="GO:0006753">
    <property type="term" value="P:nucleoside phosphate metabolic process"/>
    <property type="evidence" value="ECO:0007669"/>
    <property type="project" value="TreeGrafter"/>
</dbReference>
<evidence type="ECO:0000256" key="1">
    <source>
        <dbReference type="ARBA" id="ARBA00000847"/>
    </source>
</evidence>
<dbReference type="SUPFAM" id="SSF55811">
    <property type="entry name" value="Nudix"/>
    <property type="match status" value="1"/>
</dbReference>
<evidence type="ECO:0000256" key="7">
    <source>
        <dbReference type="ARBA" id="ARBA00032272"/>
    </source>
</evidence>
<sequence length="178" mass="19267">MRAVLETPWFSVEALPSRDDDEPYYVLSSPDGVVVLPITEDGRYLLIRQYRAARGRLSLEAPAGQIDAGETPEQAARRELLEETGCTASDMIALGAGGLALNRERSKVHLFLALGVRPEPGARPETGIALEPVDADELRDKVLSGECEHIAALGLITLAAWRGHSLPGLTPGDFRDVR</sequence>
<dbReference type="InterPro" id="IPR015797">
    <property type="entry name" value="NUDIX_hydrolase-like_dom_sf"/>
</dbReference>
<dbReference type="Gene3D" id="3.90.79.10">
    <property type="entry name" value="Nucleoside Triphosphate Pyrophosphohydrolase"/>
    <property type="match status" value="1"/>
</dbReference>
<dbReference type="PANTHER" id="PTHR11839:SF18">
    <property type="entry name" value="NUDIX HYDROLASE DOMAIN-CONTAINING PROTEIN"/>
    <property type="match status" value="1"/>
</dbReference>
<dbReference type="Pfam" id="PF00293">
    <property type="entry name" value="NUDIX"/>
    <property type="match status" value="1"/>
</dbReference>
<evidence type="ECO:0000256" key="6">
    <source>
        <dbReference type="ARBA" id="ARBA00032162"/>
    </source>
</evidence>